<evidence type="ECO:0000313" key="2">
    <source>
        <dbReference type="EMBL" id="MUN36874.1"/>
    </source>
</evidence>
<dbReference type="RefSeq" id="WP_156215920.1">
    <property type="nucleotide sequence ID" value="NZ_WOFH01000003.1"/>
</dbReference>
<dbReference type="InterPro" id="IPR016169">
    <property type="entry name" value="FAD-bd_PCMH_sub2"/>
</dbReference>
<dbReference type="PANTHER" id="PTHR11748:SF119">
    <property type="entry name" value="D-2-HYDROXYGLUTARATE DEHYDROGENASE"/>
    <property type="match status" value="1"/>
</dbReference>
<evidence type="ECO:0000259" key="1">
    <source>
        <dbReference type="PROSITE" id="PS51387"/>
    </source>
</evidence>
<feature type="domain" description="FAD-binding PCMH-type" evidence="1">
    <location>
        <begin position="31"/>
        <end position="222"/>
    </location>
</feature>
<dbReference type="Gene3D" id="3.30.465.10">
    <property type="match status" value="1"/>
</dbReference>
<dbReference type="InterPro" id="IPR006094">
    <property type="entry name" value="Oxid_FAD_bind_N"/>
</dbReference>
<organism evidence="2 3">
    <name type="scientific">Actinomadura litoris</name>
    <dbReference type="NCBI Taxonomy" id="2678616"/>
    <lineage>
        <taxon>Bacteria</taxon>
        <taxon>Bacillati</taxon>
        <taxon>Actinomycetota</taxon>
        <taxon>Actinomycetes</taxon>
        <taxon>Streptosporangiales</taxon>
        <taxon>Thermomonosporaceae</taxon>
        <taxon>Actinomadura</taxon>
    </lineage>
</organism>
<dbReference type="GO" id="GO:0071949">
    <property type="term" value="F:FAD binding"/>
    <property type="evidence" value="ECO:0007669"/>
    <property type="project" value="InterPro"/>
</dbReference>
<dbReference type="AlphaFoldDB" id="A0A7K1KXF3"/>
<dbReference type="PROSITE" id="PS51387">
    <property type="entry name" value="FAD_PCMH"/>
    <property type="match status" value="1"/>
</dbReference>
<keyword evidence="3" id="KW-1185">Reference proteome</keyword>
<dbReference type="InterPro" id="IPR036318">
    <property type="entry name" value="FAD-bd_PCMH-like_sf"/>
</dbReference>
<dbReference type="Pfam" id="PF01565">
    <property type="entry name" value="FAD_binding_4"/>
    <property type="match status" value="1"/>
</dbReference>
<proteinExistence type="predicted"/>
<dbReference type="GO" id="GO:0008720">
    <property type="term" value="F:D-lactate dehydrogenase (NAD+) activity"/>
    <property type="evidence" value="ECO:0007669"/>
    <property type="project" value="TreeGrafter"/>
</dbReference>
<dbReference type="PANTHER" id="PTHR11748">
    <property type="entry name" value="D-LACTATE DEHYDROGENASE"/>
    <property type="match status" value="1"/>
</dbReference>
<sequence length="242" mass="25576">MFDTLERDLAVRVDGEVRFDAGSRAAYASDYRQPPIGVAVPRSIDAAVEAVAVCREHGVPVLSQGGGTSLAGQCRNAAVVIDRSRYRGRPVSLDTGRRRAVVEPRACLDDLNAELAAPPVVLRPDAFTDNFHPGAGRAAIAQPHCHQHTVWGVEADAEVLRRAGVQAEVLDVGCCGPAGNFGFERGRYEVSVGAAEPGLWPRVRDAGPGTTVPADGFSCRTRIADGTGVRAPHLAELPAEPL</sequence>
<reference evidence="2 3" key="1">
    <citation type="submission" date="2019-11" db="EMBL/GenBank/DDBJ databases">
        <authorList>
            <person name="Cao P."/>
        </authorList>
    </citation>
    <scope>NUCLEOTIDE SEQUENCE [LARGE SCALE GENOMIC DNA]</scope>
    <source>
        <strain evidence="2 3">NEAU-AAG5</strain>
    </source>
</reference>
<protein>
    <submittedName>
        <fullName evidence="2">FAD-binding protein</fullName>
    </submittedName>
</protein>
<dbReference type="GO" id="GO:0004458">
    <property type="term" value="F:D-lactate dehydrogenase (cytochrome) activity"/>
    <property type="evidence" value="ECO:0007669"/>
    <property type="project" value="TreeGrafter"/>
</dbReference>
<dbReference type="GO" id="GO:1903457">
    <property type="term" value="P:lactate catabolic process"/>
    <property type="evidence" value="ECO:0007669"/>
    <property type="project" value="TreeGrafter"/>
</dbReference>
<comment type="caution">
    <text evidence="2">The sequence shown here is derived from an EMBL/GenBank/DDBJ whole genome shotgun (WGS) entry which is preliminary data.</text>
</comment>
<dbReference type="InterPro" id="IPR016166">
    <property type="entry name" value="FAD-bd_PCMH"/>
</dbReference>
<evidence type="ECO:0000313" key="3">
    <source>
        <dbReference type="Proteomes" id="UP000432015"/>
    </source>
</evidence>
<dbReference type="SUPFAM" id="SSF56176">
    <property type="entry name" value="FAD-binding/transporter-associated domain-like"/>
    <property type="match status" value="1"/>
</dbReference>
<dbReference type="Proteomes" id="UP000432015">
    <property type="component" value="Unassembled WGS sequence"/>
</dbReference>
<name>A0A7K1KXF3_9ACTN</name>
<dbReference type="EMBL" id="WOFH01000003">
    <property type="protein sequence ID" value="MUN36874.1"/>
    <property type="molecule type" value="Genomic_DNA"/>
</dbReference>
<accession>A0A7K1KXF3</accession>
<gene>
    <name evidence="2" type="ORF">GNZ18_09730</name>
</gene>